<keyword evidence="5 8" id="KW-1133">Transmembrane helix</keyword>
<evidence type="ECO:0000256" key="2">
    <source>
        <dbReference type="ARBA" id="ARBA00010593"/>
    </source>
</evidence>
<dbReference type="FunFam" id="1.20.1740.10:FF:000013">
    <property type="entry name" value="Solute carrier family 12 member"/>
    <property type="match status" value="1"/>
</dbReference>
<dbReference type="Proteomes" id="UP001516023">
    <property type="component" value="Unassembled WGS sequence"/>
</dbReference>
<feature type="compositionally biased region" description="Low complexity" evidence="7">
    <location>
        <begin position="120"/>
        <end position="130"/>
    </location>
</feature>
<feature type="transmembrane region" description="Helical" evidence="8">
    <location>
        <begin position="508"/>
        <end position="527"/>
    </location>
</feature>
<feature type="domain" description="SLC12A transporter C-terminal" evidence="10">
    <location>
        <begin position="890"/>
        <end position="920"/>
    </location>
</feature>
<evidence type="ECO:0000259" key="10">
    <source>
        <dbReference type="Pfam" id="PF03522"/>
    </source>
</evidence>
<dbReference type="GO" id="GO:0016020">
    <property type="term" value="C:membrane"/>
    <property type="evidence" value="ECO:0007669"/>
    <property type="project" value="UniProtKB-SubCell"/>
</dbReference>
<evidence type="ECO:0000256" key="3">
    <source>
        <dbReference type="ARBA" id="ARBA00022448"/>
    </source>
</evidence>
<keyword evidence="4 8" id="KW-0812">Transmembrane</keyword>
<keyword evidence="3" id="KW-0813">Transport</keyword>
<feature type="region of interest" description="Disordered" evidence="7">
    <location>
        <begin position="113"/>
        <end position="136"/>
    </location>
</feature>
<evidence type="ECO:0000256" key="5">
    <source>
        <dbReference type="ARBA" id="ARBA00022989"/>
    </source>
</evidence>
<feature type="transmembrane region" description="Helical" evidence="8">
    <location>
        <begin position="142"/>
        <end position="160"/>
    </location>
</feature>
<name>A0ABD3NHF5_9STRA</name>
<evidence type="ECO:0000259" key="9">
    <source>
        <dbReference type="Pfam" id="PF00324"/>
    </source>
</evidence>
<proteinExistence type="inferred from homology"/>
<feature type="transmembrane region" description="Helical" evidence="8">
    <location>
        <begin position="430"/>
        <end position="458"/>
    </location>
</feature>
<feature type="transmembrane region" description="Helical" evidence="8">
    <location>
        <begin position="172"/>
        <end position="195"/>
    </location>
</feature>
<feature type="transmembrane region" description="Helical" evidence="8">
    <location>
        <begin position="265"/>
        <end position="287"/>
    </location>
</feature>
<keyword evidence="12" id="KW-1185">Reference proteome</keyword>
<feature type="transmembrane region" description="Helical" evidence="8">
    <location>
        <begin position="207"/>
        <end position="228"/>
    </location>
</feature>
<reference evidence="11 12" key="1">
    <citation type="journal article" date="2020" name="G3 (Bethesda)">
        <title>Improved Reference Genome for Cyclotella cryptica CCMP332, a Model for Cell Wall Morphogenesis, Salinity Adaptation, and Lipid Production in Diatoms (Bacillariophyta).</title>
        <authorList>
            <person name="Roberts W.R."/>
            <person name="Downey K.M."/>
            <person name="Ruck E.C."/>
            <person name="Traller J.C."/>
            <person name="Alverson A.J."/>
        </authorList>
    </citation>
    <scope>NUCLEOTIDE SEQUENCE [LARGE SCALE GENOMIC DNA]</scope>
    <source>
        <strain evidence="11 12">CCMP332</strain>
    </source>
</reference>
<dbReference type="PANTHER" id="PTHR11827">
    <property type="entry name" value="SOLUTE CARRIER FAMILY 12, CATION COTRANSPORTERS"/>
    <property type="match status" value="1"/>
</dbReference>
<evidence type="ECO:0000256" key="4">
    <source>
        <dbReference type="ARBA" id="ARBA00022692"/>
    </source>
</evidence>
<dbReference type="Pfam" id="PF03522">
    <property type="entry name" value="SLC12"/>
    <property type="match status" value="2"/>
</dbReference>
<dbReference type="InterPro" id="IPR004842">
    <property type="entry name" value="SLC12A_fam"/>
</dbReference>
<dbReference type="PANTHER" id="PTHR11827:SF72">
    <property type="entry name" value="GH08340P"/>
    <property type="match status" value="1"/>
</dbReference>
<dbReference type="AlphaFoldDB" id="A0ABD3NHF5"/>
<feature type="region of interest" description="Disordered" evidence="7">
    <location>
        <begin position="745"/>
        <end position="771"/>
    </location>
</feature>
<dbReference type="InterPro" id="IPR018491">
    <property type="entry name" value="SLC12_C"/>
</dbReference>
<sequence length="1139" mass="125113">CVLVLLSVSDACVKICLSLPKSATGAVKARRHFIKKPCSSTCCSCAGIGCAVIGTMSWSRNPLLSASSFATDQEFFAWRPKIVRHSMEMTSLNNVHSERGIDLATAIDQSRPQYLDSQRRGGSSCNSSSSDAGHGQEQQNTLFGVLFPSLQSILGVILFLRLTHITSQAGCIYTTILLLISTSSTLFTWSSLSAIVTNGEIKNGGPYYIISRTLGVDIGCSLSILYYIGNSLSGGMIVLGAVEAVQYSIRAYYARWGYGFSGHLFPYDVQVLSFFIVISMAGCVHVGTKYVTLFSNLFLGVTLISVLCMCLGCALFALGLDMENLQAYDRGEWENLWPRYERDPYTGVTPNFFSCLALIYPSVTGILSGLAKSDQLKNPSQSIPKGIFMSIITTSSVYLLVCWLFGMTFSNRILKVDKFISASVSYPHELIVRIGVIVSCMGLLLGHLSTAPNVLAAMSSDNALPFLSFLCPSDEEKTPVRALWLSALLVVLPTLGGNLDHVSPYTTIFYLLMYAGLNAATCISGYVRPPGFRPTFRYFHWSVSFLGFVWCLTLSFFISGIGTFCSMLAFLLFKAYVKKSRRLAATGIKWGTLGSAVRYNIVSSILTSLARHGTNTSSRTEAYVDIGEMHSGPSCSHDGSVLSRINSIREDFCGEDTSEKDEWIHFQPHNEFHAKNWRPQILTIVDVDSRGAPLNFHVLSMAAQLQQTGRGINVVISIIDRSLASTASTVASAVNDICADVHEMENEDDSVTSGLTGPSSDRWRNEGESVSSVTSGMDHYDTIKMIRRTKALLMLEMKKKGMDGFAEVSTTDGKFFEAVWSAVIHTGLGPLSPNTILLSFPSFITPELANDEKELESCIRIVNGVLNLGKAVILFKGSPSYPSSQSETPGRKCIDIWWIVYDGGLLLLLPFLLSKHTVWASEEDISNNQGKNRLRRRKRREEAKLRLFVVTASANDDPEKLRKSVVEHLERMRIKAEVFVIDTLSNTDIAKRMRDSNLVGSSIVNKASTSYSHVKGKTRPLNRVASLVEDGISTHHMTLGEVFLEIPLPEDEGAVQYYGQDLENEISERAHPVDQTASLLNEIIKTHSSDANLVISNLPFIHHDTSPKEYFDFVNAIVEGIENVMLVRGSGAEVVTAIA</sequence>
<dbReference type="GO" id="GO:0015377">
    <property type="term" value="F:chloride:monoatomic cation symporter activity"/>
    <property type="evidence" value="ECO:0007669"/>
    <property type="project" value="UniProtKB-ARBA"/>
</dbReference>
<accession>A0ABD3NHF5</accession>
<comment type="caution">
    <text evidence="11">The sequence shown here is derived from an EMBL/GenBank/DDBJ whole genome shotgun (WGS) entry which is preliminary data.</text>
</comment>
<protein>
    <submittedName>
        <fullName evidence="11">Uncharacterized protein</fullName>
    </submittedName>
</protein>
<comment type="subcellular location">
    <subcellularLocation>
        <location evidence="1">Membrane</location>
        <topology evidence="1">Multi-pass membrane protein</topology>
    </subcellularLocation>
</comment>
<evidence type="ECO:0000256" key="7">
    <source>
        <dbReference type="SAM" id="MobiDB-lite"/>
    </source>
</evidence>
<feature type="domain" description="Amino acid permease/ SLC12A" evidence="9">
    <location>
        <begin position="144"/>
        <end position="578"/>
    </location>
</feature>
<organism evidence="11 12">
    <name type="scientific">Cyclotella cryptica</name>
    <dbReference type="NCBI Taxonomy" id="29204"/>
    <lineage>
        <taxon>Eukaryota</taxon>
        <taxon>Sar</taxon>
        <taxon>Stramenopiles</taxon>
        <taxon>Ochrophyta</taxon>
        <taxon>Bacillariophyta</taxon>
        <taxon>Coscinodiscophyceae</taxon>
        <taxon>Thalassiosirophycidae</taxon>
        <taxon>Stephanodiscales</taxon>
        <taxon>Stephanodiscaceae</taxon>
        <taxon>Cyclotella</taxon>
    </lineage>
</organism>
<comment type="similarity">
    <text evidence="2">Belongs to the SLC12A transporter family.</text>
</comment>
<feature type="transmembrane region" description="Helical" evidence="8">
    <location>
        <begin position="547"/>
        <end position="573"/>
    </location>
</feature>
<evidence type="ECO:0000256" key="1">
    <source>
        <dbReference type="ARBA" id="ARBA00004141"/>
    </source>
</evidence>
<evidence type="ECO:0000313" key="11">
    <source>
        <dbReference type="EMBL" id="KAL3774386.1"/>
    </source>
</evidence>
<evidence type="ECO:0000313" key="12">
    <source>
        <dbReference type="Proteomes" id="UP001516023"/>
    </source>
</evidence>
<evidence type="ECO:0000256" key="8">
    <source>
        <dbReference type="SAM" id="Phobius"/>
    </source>
</evidence>
<dbReference type="InterPro" id="IPR004841">
    <property type="entry name" value="AA-permease/SLC12A_dom"/>
</dbReference>
<feature type="domain" description="SLC12A transporter C-terminal" evidence="10">
    <location>
        <begin position="934"/>
        <end position="1136"/>
    </location>
</feature>
<evidence type="ECO:0000256" key="6">
    <source>
        <dbReference type="ARBA" id="ARBA00023136"/>
    </source>
</evidence>
<keyword evidence="6 8" id="KW-0472">Membrane</keyword>
<dbReference type="Gene3D" id="1.20.1740.10">
    <property type="entry name" value="Amino acid/polyamine transporter I"/>
    <property type="match status" value="1"/>
</dbReference>
<feature type="transmembrane region" description="Helical" evidence="8">
    <location>
        <begin position="387"/>
        <end position="409"/>
    </location>
</feature>
<feature type="non-terminal residue" evidence="11">
    <location>
        <position position="1"/>
    </location>
</feature>
<dbReference type="EMBL" id="JABMIG020000594">
    <property type="protein sequence ID" value="KAL3774386.1"/>
    <property type="molecule type" value="Genomic_DNA"/>
</dbReference>
<dbReference type="Pfam" id="PF00324">
    <property type="entry name" value="AA_permease"/>
    <property type="match status" value="1"/>
</dbReference>
<feature type="transmembrane region" description="Helical" evidence="8">
    <location>
        <begin position="293"/>
        <end position="320"/>
    </location>
</feature>
<feature type="transmembrane region" description="Helical" evidence="8">
    <location>
        <begin position="348"/>
        <end position="367"/>
    </location>
</feature>
<gene>
    <name evidence="11" type="ORF">HJC23_002005</name>
</gene>